<dbReference type="Gene3D" id="2.130.10.10">
    <property type="entry name" value="YVTN repeat-like/Quinoprotein amine dehydrogenase"/>
    <property type="match status" value="2"/>
</dbReference>
<organism evidence="2 3">
    <name type="scientific">Reichenbachiella carrageenanivorans</name>
    <dbReference type="NCBI Taxonomy" id="2979869"/>
    <lineage>
        <taxon>Bacteria</taxon>
        <taxon>Pseudomonadati</taxon>
        <taxon>Bacteroidota</taxon>
        <taxon>Cytophagia</taxon>
        <taxon>Cytophagales</taxon>
        <taxon>Reichenbachiellaceae</taxon>
        <taxon>Reichenbachiella</taxon>
    </lineage>
</organism>
<dbReference type="EMBL" id="CP106735">
    <property type="protein sequence ID" value="UXX81053.1"/>
    <property type="molecule type" value="Genomic_DNA"/>
</dbReference>
<dbReference type="RefSeq" id="WP_263052782.1">
    <property type="nucleotide sequence ID" value="NZ_CP106735.1"/>
</dbReference>
<dbReference type="SUPFAM" id="SSF50939">
    <property type="entry name" value="Sialidases"/>
    <property type="match status" value="1"/>
</dbReference>
<protein>
    <submittedName>
        <fullName evidence="2">Uncharacterized protein</fullName>
    </submittedName>
</protein>
<sequence>MKWILAMLVFPMAAQAQWVSINPGAGGQVQDVVCAPSTPGTLYLASDMEGVYKTEDNGAHWHITGDLVHNRIFAVAVDPTSADQIYVGGMFALQVSTDGGKNYSVADKSLGESFGSVSVDPHDPNHIIAGIGWRDDYDFVTLTDNVRDGKGRLLESRDKGLTWNYITYDKAVGDKNVWTITFDPVKKGVVYLSAARGFYISRDDAKTWQLIKAPAKAFDNKGATVSPDGKVLYTAYATGNRASDVYASPSDDIEWIKVMEGLPNHKIGFWYPEVDTRSTSEQHKVLISIEGTREGLFEGTFTWENKELKNYHWDLIWEGTDGYDFGWDWADPNPRYVHYTPIGWKRAIWSTTNENMFAGIRQADGSYQWINKYSNRNEKFVVHQWNKDWYTYSGRGTESTYTYDIAADENYVIQGQGDNGLMESWDAGFSWSNIQHRTDSLNYSDIQAVAIGAANGKPVVLAQATTGYGGNARDGRLFVKKLETYSPTDRWEMIGGGPNHLLGLPEGIFRDVVVAPSNPEKVYLWSNDNGLYQIEDLGETLKQRENGVVVPAQKISDETLAGVITTKKIAVHPTNENIVFLASARGTKGAFRGEKEDGVWKWTKIYGGGSWEAEMVAWEHLGQTYLIYSGTSENTKKDGCNYKILLSMDEGKTWTSILDPSMALEMRAEYIQAWYPYIKKDYIFQNKGGLTAKGNTIIINFYNHKYQNGVGIFKGTLDEKGSVKWEDWTGDLHYPGVTSAIIASYEGEEWVYISTPGAGAWKRKL</sequence>
<dbReference type="InterPro" id="IPR015943">
    <property type="entry name" value="WD40/YVTN_repeat-like_dom_sf"/>
</dbReference>
<dbReference type="Proteomes" id="UP001062165">
    <property type="component" value="Chromosome"/>
</dbReference>
<reference evidence="2" key="1">
    <citation type="submission" date="2022-10" db="EMBL/GenBank/DDBJ databases">
        <title>Comparative genomics and taxonomic characterization of three novel marine species of genus Reichenbachiella exhibiting antioxidant and polysaccharide degradation activities.</title>
        <authorList>
            <person name="Muhammad N."/>
            <person name="Lee Y.-J."/>
            <person name="Ko J."/>
            <person name="Kim S.-G."/>
        </authorList>
    </citation>
    <scope>NUCLEOTIDE SEQUENCE</scope>
    <source>
        <strain evidence="2">Wsw4-B4</strain>
    </source>
</reference>
<evidence type="ECO:0000313" key="3">
    <source>
        <dbReference type="Proteomes" id="UP001062165"/>
    </source>
</evidence>
<dbReference type="PANTHER" id="PTHR43739:SF5">
    <property type="entry name" value="EXO-ALPHA-SIALIDASE"/>
    <property type="match status" value="1"/>
</dbReference>
<name>A0ABY6D4M7_9BACT</name>
<gene>
    <name evidence="2" type="ORF">N7E81_08065</name>
</gene>
<evidence type="ECO:0000256" key="1">
    <source>
        <dbReference type="SAM" id="SignalP"/>
    </source>
</evidence>
<keyword evidence="1" id="KW-0732">Signal</keyword>
<evidence type="ECO:0000313" key="2">
    <source>
        <dbReference type="EMBL" id="UXX81053.1"/>
    </source>
</evidence>
<dbReference type="PANTHER" id="PTHR43739">
    <property type="entry name" value="XYLOGLUCANASE (EUROFUNG)"/>
    <property type="match status" value="1"/>
</dbReference>
<dbReference type="InterPro" id="IPR036278">
    <property type="entry name" value="Sialidase_sf"/>
</dbReference>
<accession>A0ABY6D4M7</accession>
<proteinExistence type="predicted"/>
<feature type="signal peptide" evidence="1">
    <location>
        <begin position="1"/>
        <end position="16"/>
    </location>
</feature>
<dbReference type="SUPFAM" id="SSF110296">
    <property type="entry name" value="Oligoxyloglucan reducing end-specific cellobiohydrolase"/>
    <property type="match status" value="1"/>
</dbReference>
<keyword evidence="3" id="KW-1185">Reference proteome</keyword>
<dbReference type="InterPro" id="IPR052025">
    <property type="entry name" value="Xyloglucanase_GH74"/>
</dbReference>
<feature type="chain" id="PRO_5045268243" evidence="1">
    <location>
        <begin position="17"/>
        <end position="765"/>
    </location>
</feature>